<dbReference type="Gene3D" id="3.40.50.300">
    <property type="entry name" value="P-loop containing nucleotide triphosphate hydrolases"/>
    <property type="match status" value="1"/>
</dbReference>
<dbReference type="InterPro" id="IPR049050">
    <property type="entry name" value="nSTAND3"/>
</dbReference>
<evidence type="ECO:0000313" key="3">
    <source>
        <dbReference type="EMBL" id="EKC23069.1"/>
    </source>
</evidence>
<feature type="compositionally biased region" description="Basic and acidic residues" evidence="1">
    <location>
        <begin position="91"/>
        <end position="104"/>
    </location>
</feature>
<evidence type="ECO:0000259" key="2">
    <source>
        <dbReference type="Pfam" id="PF20720"/>
    </source>
</evidence>
<organism evidence="3">
    <name type="scientific">Magallana gigas</name>
    <name type="common">Pacific oyster</name>
    <name type="synonym">Crassostrea gigas</name>
    <dbReference type="NCBI Taxonomy" id="29159"/>
    <lineage>
        <taxon>Eukaryota</taxon>
        <taxon>Metazoa</taxon>
        <taxon>Spiralia</taxon>
        <taxon>Lophotrochozoa</taxon>
        <taxon>Mollusca</taxon>
        <taxon>Bivalvia</taxon>
        <taxon>Autobranchia</taxon>
        <taxon>Pteriomorphia</taxon>
        <taxon>Ostreida</taxon>
        <taxon>Ostreoidea</taxon>
        <taxon>Ostreidae</taxon>
        <taxon>Magallana</taxon>
    </lineage>
</organism>
<reference evidence="3" key="1">
    <citation type="journal article" date="2012" name="Nature">
        <title>The oyster genome reveals stress adaptation and complexity of shell formation.</title>
        <authorList>
            <person name="Zhang G."/>
            <person name="Fang X."/>
            <person name="Guo X."/>
            <person name="Li L."/>
            <person name="Luo R."/>
            <person name="Xu F."/>
            <person name="Yang P."/>
            <person name="Zhang L."/>
            <person name="Wang X."/>
            <person name="Qi H."/>
            <person name="Xiong Z."/>
            <person name="Que H."/>
            <person name="Xie Y."/>
            <person name="Holland P.W."/>
            <person name="Paps J."/>
            <person name="Zhu Y."/>
            <person name="Wu F."/>
            <person name="Chen Y."/>
            <person name="Wang J."/>
            <person name="Peng C."/>
            <person name="Meng J."/>
            <person name="Yang L."/>
            <person name="Liu J."/>
            <person name="Wen B."/>
            <person name="Zhang N."/>
            <person name="Huang Z."/>
            <person name="Zhu Q."/>
            <person name="Feng Y."/>
            <person name="Mount A."/>
            <person name="Hedgecock D."/>
            <person name="Xu Z."/>
            <person name="Liu Y."/>
            <person name="Domazet-Loso T."/>
            <person name="Du Y."/>
            <person name="Sun X."/>
            <person name="Zhang S."/>
            <person name="Liu B."/>
            <person name="Cheng P."/>
            <person name="Jiang X."/>
            <person name="Li J."/>
            <person name="Fan D."/>
            <person name="Wang W."/>
            <person name="Fu W."/>
            <person name="Wang T."/>
            <person name="Wang B."/>
            <person name="Zhang J."/>
            <person name="Peng Z."/>
            <person name="Li Y."/>
            <person name="Li N."/>
            <person name="Wang J."/>
            <person name="Chen M."/>
            <person name="He Y."/>
            <person name="Tan F."/>
            <person name="Song X."/>
            <person name="Zheng Q."/>
            <person name="Huang R."/>
            <person name="Yang H."/>
            <person name="Du X."/>
            <person name="Chen L."/>
            <person name="Yang M."/>
            <person name="Gaffney P.M."/>
            <person name="Wang S."/>
            <person name="Luo L."/>
            <person name="She Z."/>
            <person name="Ming Y."/>
            <person name="Huang W."/>
            <person name="Zhang S."/>
            <person name="Huang B."/>
            <person name="Zhang Y."/>
            <person name="Qu T."/>
            <person name="Ni P."/>
            <person name="Miao G."/>
            <person name="Wang J."/>
            <person name="Wang Q."/>
            <person name="Steinberg C.E."/>
            <person name="Wang H."/>
            <person name="Li N."/>
            <person name="Qian L."/>
            <person name="Zhang G."/>
            <person name="Li Y."/>
            <person name="Yang H."/>
            <person name="Liu X."/>
            <person name="Wang J."/>
            <person name="Yin Y."/>
            <person name="Wang J."/>
        </authorList>
    </citation>
    <scope>NUCLEOTIDE SEQUENCE [LARGE SCALE GENOMIC DNA]</scope>
    <source>
        <strain evidence="3">05x7-T-G4-1.051#20</strain>
    </source>
</reference>
<name>K1PVV3_MAGGI</name>
<gene>
    <name evidence="3" type="ORF">CGI_10000687</name>
</gene>
<dbReference type="Pfam" id="PF20720">
    <property type="entry name" value="nSTAND3"/>
    <property type="match status" value="1"/>
</dbReference>
<proteinExistence type="predicted"/>
<dbReference type="InParanoid" id="K1PVV3"/>
<dbReference type="SUPFAM" id="SSF52540">
    <property type="entry name" value="P-loop containing nucleoside triphosphate hydrolases"/>
    <property type="match status" value="1"/>
</dbReference>
<dbReference type="InterPro" id="IPR027417">
    <property type="entry name" value="P-loop_NTPase"/>
</dbReference>
<feature type="region of interest" description="Disordered" evidence="1">
    <location>
        <begin position="69"/>
        <end position="104"/>
    </location>
</feature>
<feature type="domain" description="Novel STAND NTPase 3" evidence="2">
    <location>
        <begin position="130"/>
        <end position="280"/>
    </location>
</feature>
<dbReference type="AlphaFoldDB" id="K1PVV3"/>
<accession>K1PVV3</accession>
<evidence type="ECO:0000256" key="1">
    <source>
        <dbReference type="SAM" id="MobiDB-lite"/>
    </source>
</evidence>
<dbReference type="HOGENOM" id="CLU_527053_0_0_1"/>
<dbReference type="EMBL" id="JH816054">
    <property type="protein sequence ID" value="EKC23069.1"/>
    <property type="molecule type" value="Genomic_DNA"/>
</dbReference>
<protein>
    <recommendedName>
        <fullName evidence="2">Novel STAND NTPase 3 domain-containing protein</fullName>
    </recommendedName>
</protein>
<sequence>MPILFGTESTLRTEGWDYEPQDDETHVGADIERIRSMWNKYCDDDFELKNLDEVYNRMKQKYGTVAVLGGDWNRKPPHKDQENTEEELEGDGNKDPVHKDEEHSKGLECMKIKIQSIKLNPDCTVEKGIVITENISTALKTLRSKNVVILKGVIGCGKTHALKAIKNHFQERNWKTVWVESENFEGEISHEKPTIFLLDNLFGKFGASVFSQDAVNKTEKALKVIESSKEESKVVIGIHTHVYDEVKKNLKLNFLHQKNITVEMDNLSEAETLLIFKKQLTNGHCEMNPNCWFKTIGFQSVLDKLLKNQGHVGGPFLSLMYCNQHELFSDEAFSVNPVQTLVQYMGRMRHDSPKLYHCLVYLMCVQQYNCEEEPEEWAGEIYVDITKDNFMDLAKTSGLLQVENKRATLAHGLLTTVLFKSAMESEIIIKPVLQRCKIDVILQLLRPTDSTQSDLYLEFTYTESSQTSKNAGKLCAYRLAQICTKQEINHPLMKIEFVKKKCAEYLKRDPKQLKGPK</sequence>
<feature type="compositionally biased region" description="Basic and acidic residues" evidence="1">
    <location>
        <begin position="72"/>
        <end position="82"/>
    </location>
</feature>